<dbReference type="GeneID" id="96623435"/>
<dbReference type="InterPro" id="IPR000192">
    <property type="entry name" value="Aminotrans_V_dom"/>
</dbReference>
<keyword evidence="7" id="KW-0411">Iron-sulfur</keyword>
<dbReference type="GO" id="GO:0051536">
    <property type="term" value="F:iron-sulfur cluster binding"/>
    <property type="evidence" value="ECO:0007669"/>
    <property type="project" value="UniProtKB-KW"/>
</dbReference>
<keyword evidence="11" id="KW-1185">Reference proteome</keyword>
<organism evidence="10 11">
    <name type="scientific">Rothia terrae</name>
    <dbReference type="NCBI Taxonomy" id="396015"/>
    <lineage>
        <taxon>Bacteria</taxon>
        <taxon>Bacillati</taxon>
        <taxon>Actinomycetota</taxon>
        <taxon>Actinomycetes</taxon>
        <taxon>Micrococcales</taxon>
        <taxon>Micrococcaceae</taxon>
        <taxon>Rothia</taxon>
    </lineage>
</organism>
<dbReference type="PANTHER" id="PTHR11601">
    <property type="entry name" value="CYSTEINE DESULFURYLASE FAMILY MEMBER"/>
    <property type="match status" value="1"/>
</dbReference>
<dbReference type="EMBL" id="CP061539">
    <property type="protein sequence ID" value="QNV38481.1"/>
    <property type="molecule type" value="Genomic_DNA"/>
</dbReference>
<dbReference type="InterPro" id="IPR015424">
    <property type="entry name" value="PyrdxlP-dep_Trfase"/>
</dbReference>
<evidence type="ECO:0000256" key="7">
    <source>
        <dbReference type="ARBA" id="ARBA00023014"/>
    </source>
</evidence>
<dbReference type="GO" id="GO:0031071">
    <property type="term" value="F:cysteine desulfurase activity"/>
    <property type="evidence" value="ECO:0007669"/>
    <property type="project" value="UniProtKB-EC"/>
</dbReference>
<dbReference type="FunFam" id="3.40.640.10:FF:000084">
    <property type="entry name" value="IscS-like cysteine desulfurase"/>
    <property type="match status" value="1"/>
</dbReference>
<reference evidence="10 11" key="1">
    <citation type="submission" date="2020-09" db="EMBL/GenBank/DDBJ databases">
        <title>Investigation of environmental microbes.</title>
        <authorList>
            <person name="Ou Y."/>
            <person name="Kang Q."/>
        </authorList>
    </citation>
    <scope>NUCLEOTIDE SEQUENCE [LARGE SCALE GENOMIC DNA]</scope>
    <source>
        <strain evidence="10 11">KJZ-14</strain>
    </source>
</reference>
<evidence type="ECO:0000256" key="3">
    <source>
        <dbReference type="ARBA" id="ARBA00022679"/>
    </source>
</evidence>
<dbReference type="InterPro" id="IPR015422">
    <property type="entry name" value="PyrdxlP-dep_Trfase_small"/>
</dbReference>
<accession>A0A7H2BFN5</accession>
<dbReference type="PIRSF" id="PIRSF005572">
    <property type="entry name" value="NifS"/>
    <property type="match status" value="1"/>
</dbReference>
<keyword evidence="5" id="KW-0663">Pyridoxal phosphate</keyword>
<dbReference type="PANTHER" id="PTHR11601:SF34">
    <property type="entry name" value="CYSTEINE DESULFURASE"/>
    <property type="match status" value="1"/>
</dbReference>
<dbReference type="Pfam" id="PF00266">
    <property type="entry name" value="Aminotran_5"/>
    <property type="match status" value="1"/>
</dbReference>
<evidence type="ECO:0000256" key="6">
    <source>
        <dbReference type="ARBA" id="ARBA00023004"/>
    </source>
</evidence>
<dbReference type="SUPFAM" id="SSF53383">
    <property type="entry name" value="PLP-dependent transferases"/>
    <property type="match status" value="1"/>
</dbReference>
<gene>
    <name evidence="10" type="ORF">IDM49_04245</name>
</gene>
<dbReference type="Gene3D" id="3.90.1150.10">
    <property type="entry name" value="Aspartate Aminotransferase, domain 1"/>
    <property type="match status" value="1"/>
</dbReference>
<dbReference type="AlphaFoldDB" id="A0A7H2BFN5"/>
<evidence type="ECO:0000256" key="1">
    <source>
        <dbReference type="ARBA" id="ARBA00001933"/>
    </source>
</evidence>
<evidence type="ECO:0000259" key="9">
    <source>
        <dbReference type="Pfam" id="PF00266"/>
    </source>
</evidence>
<dbReference type="Proteomes" id="UP000516404">
    <property type="component" value="Chromosome"/>
</dbReference>
<protein>
    <submittedName>
        <fullName evidence="10">Cysteine desulfurase</fullName>
    </submittedName>
</protein>
<name>A0A7H2BFN5_9MICC</name>
<evidence type="ECO:0000313" key="10">
    <source>
        <dbReference type="EMBL" id="QNV38481.1"/>
    </source>
</evidence>
<keyword evidence="4" id="KW-0479">Metal-binding</keyword>
<proteinExistence type="inferred from homology"/>
<evidence type="ECO:0000313" key="11">
    <source>
        <dbReference type="Proteomes" id="UP000516404"/>
    </source>
</evidence>
<sequence length="416" mass="44032">MRKGIIVARIYLDHAATTDTLPEAVDAVVAQMRAGGNPSSLHSAGRRARSTVEMAREKIARVAGCDSAEIIFTSGGTEADNLAIKGLYWKRREANPAARKILVSSIEHHAVGDAVEWLEKYEDATAVWLPVDEFGVVDLETLRAEVSSDPESVALVTVMWANNEVGSIQPIAEIAAIAQEFDIPMHTDAVQAFGAIPVNFRESGVTTMAISGHKIGGPMGVGALIATRSAAMMPVLHGGGQERSVRSGTIDAASIAGFAAAATSAGENLAEESTRIAQLRNTVIERVQQLIPQATLRGPHPESNEELGSMPWRRLPNNAHFTFEGCEGDSLLFLLDMAGIESSTGSACNAGVPRPSHVLLAMGLDEVTARGAQRFTLGHSTTAEDIEALIKALPAAFEQAQKAGLAAHTPDAALWH</sequence>
<keyword evidence="3" id="KW-0808">Transferase</keyword>
<evidence type="ECO:0000256" key="4">
    <source>
        <dbReference type="ARBA" id="ARBA00022723"/>
    </source>
</evidence>
<comment type="catalytic activity">
    <reaction evidence="8">
        <text>(sulfur carrier)-H + L-cysteine = (sulfur carrier)-SH + L-alanine</text>
        <dbReference type="Rhea" id="RHEA:43892"/>
        <dbReference type="Rhea" id="RHEA-COMP:14737"/>
        <dbReference type="Rhea" id="RHEA-COMP:14739"/>
        <dbReference type="ChEBI" id="CHEBI:29917"/>
        <dbReference type="ChEBI" id="CHEBI:35235"/>
        <dbReference type="ChEBI" id="CHEBI:57972"/>
        <dbReference type="ChEBI" id="CHEBI:64428"/>
        <dbReference type="EC" id="2.8.1.7"/>
    </reaction>
</comment>
<keyword evidence="6" id="KW-0408">Iron</keyword>
<dbReference type="InterPro" id="IPR015421">
    <property type="entry name" value="PyrdxlP-dep_Trfase_major"/>
</dbReference>
<evidence type="ECO:0000256" key="8">
    <source>
        <dbReference type="ARBA" id="ARBA00050776"/>
    </source>
</evidence>
<dbReference type="KEGG" id="rter:IDM49_04245"/>
<comment type="cofactor">
    <cofactor evidence="1">
        <name>pyridoxal 5'-phosphate</name>
        <dbReference type="ChEBI" id="CHEBI:597326"/>
    </cofactor>
</comment>
<comment type="similarity">
    <text evidence="2">Belongs to the class-V pyridoxal-phosphate-dependent aminotransferase family. NifS/IscS subfamily.</text>
</comment>
<dbReference type="GO" id="GO:0046872">
    <property type="term" value="F:metal ion binding"/>
    <property type="evidence" value="ECO:0007669"/>
    <property type="project" value="UniProtKB-KW"/>
</dbReference>
<feature type="domain" description="Aminotransferase class V" evidence="9">
    <location>
        <begin position="10"/>
        <end position="389"/>
    </location>
</feature>
<evidence type="ECO:0000256" key="2">
    <source>
        <dbReference type="ARBA" id="ARBA00006490"/>
    </source>
</evidence>
<dbReference type="InterPro" id="IPR016454">
    <property type="entry name" value="Cysteine_dSase"/>
</dbReference>
<evidence type="ECO:0000256" key="5">
    <source>
        <dbReference type="ARBA" id="ARBA00022898"/>
    </source>
</evidence>
<dbReference type="Gene3D" id="3.40.640.10">
    <property type="entry name" value="Type I PLP-dependent aspartate aminotransferase-like (Major domain)"/>
    <property type="match status" value="1"/>
</dbReference>
<dbReference type="Gene3D" id="1.10.260.50">
    <property type="match status" value="1"/>
</dbReference>
<dbReference type="RefSeq" id="WP_190725139.1">
    <property type="nucleotide sequence ID" value="NZ_CP061539.1"/>
</dbReference>